<proteinExistence type="predicted"/>
<dbReference type="EMBL" id="CP058554">
    <property type="protein sequence ID" value="QMV72973.1"/>
    <property type="molecule type" value="Genomic_DNA"/>
</dbReference>
<gene>
    <name evidence="2" type="ORF">HS961_09035</name>
</gene>
<name>A0A7G5EG48_9BURK</name>
<reference evidence="2 3" key="1">
    <citation type="journal article" date="2020" name="G3 (Bethesda)">
        <title>CeMbio - The Caenorhabditis elegans Microbiome Resource.</title>
        <authorList>
            <person name="Dirksen P."/>
            <person name="Assie A."/>
            <person name="Zimmermann J."/>
            <person name="Zhang F."/>
            <person name="Tietje A.M."/>
            <person name="Marsh S.A."/>
            <person name="Felix M.A."/>
            <person name="Shapira M."/>
            <person name="Kaleta C."/>
            <person name="Schulenburg H."/>
            <person name="Samuel B."/>
        </authorList>
    </citation>
    <scope>NUCLEOTIDE SEQUENCE [LARGE SCALE GENOMIC DNA]</scope>
    <source>
        <strain evidence="2 3">BIGb0172</strain>
    </source>
</reference>
<protein>
    <recommendedName>
        <fullName evidence="4">Lipoprotein</fullName>
    </recommendedName>
</protein>
<dbReference type="Proteomes" id="UP000515240">
    <property type="component" value="Chromosome"/>
</dbReference>
<evidence type="ECO:0000313" key="2">
    <source>
        <dbReference type="EMBL" id="QMV72973.1"/>
    </source>
</evidence>
<dbReference type="RefSeq" id="WP_182327379.1">
    <property type="nucleotide sequence ID" value="NZ_CP058554.1"/>
</dbReference>
<dbReference type="KEGG" id="cpis:HS961_09035"/>
<feature type="chain" id="PRO_5028961062" description="Lipoprotein" evidence="1">
    <location>
        <begin position="20"/>
        <end position="243"/>
    </location>
</feature>
<organism evidence="2 3">
    <name type="scientific">Comamonas piscis</name>
    <dbReference type="NCBI Taxonomy" id="1562974"/>
    <lineage>
        <taxon>Bacteria</taxon>
        <taxon>Pseudomonadati</taxon>
        <taxon>Pseudomonadota</taxon>
        <taxon>Betaproteobacteria</taxon>
        <taxon>Burkholderiales</taxon>
        <taxon>Comamonadaceae</taxon>
        <taxon>Comamonas</taxon>
    </lineage>
</organism>
<dbReference type="AlphaFoldDB" id="A0A7G5EG48"/>
<evidence type="ECO:0008006" key="4">
    <source>
        <dbReference type="Google" id="ProtNLM"/>
    </source>
</evidence>
<accession>A0A7G5EG48</accession>
<sequence>MQSNLPSKLVLLAATSALAGCVTTSAPDLPRFTGKSSELGFSAATQPATNSGVTEVQRKPAMVKAELWGQLGESERVSILEVYDVRVLPSDAYGLIIDAQGQDQSSAGTNTGAALGGAVASAAYLDHAFRGGNSYSAGAGLAIGLLGAVIGSTMDRPATAQYQFRYTVQHGDGEIAYFDELKSSAFRHSVGVCILTPSLTLVSQQVCKQTEESLRARYLAKHQAQPLEVAQQEQSPKSAQPKH</sequence>
<feature type="signal peptide" evidence="1">
    <location>
        <begin position="1"/>
        <end position="19"/>
    </location>
</feature>
<evidence type="ECO:0000256" key="1">
    <source>
        <dbReference type="SAM" id="SignalP"/>
    </source>
</evidence>
<evidence type="ECO:0000313" key="3">
    <source>
        <dbReference type="Proteomes" id="UP000515240"/>
    </source>
</evidence>
<keyword evidence="3" id="KW-1185">Reference proteome</keyword>
<keyword evidence="1" id="KW-0732">Signal</keyword>